<dbReference type="EMBL" id="JBHSHD010000003">
    <property type="protein sequence ID" value="MFC4819191.1"/>
    <property type="molecule type" value="Genomic_DNA"/>
</dbReference>
<comment type="caution">
    <text evidence="2">The sequence shown here is derived from an EMBL/GenBank/DDBJ whole genome shotgun (WGS) entry which is preliminary data.</text>
</comment>
<sequence>MKGPIAGLLLGALVLTGSAQADTPQTQKRNFERFAPYLQEPVERVDGVRGIPRWQPVGPDKIVAFTGGKKAYLLTVEAPCQALQLNPGIYVTSRRATDAIVSGADAVVSGYSAGLASGKSSGFNASGSDSCPIVEIQPIDYARMLKDRAISG</sequence>
<dbReference type="Proteomes" id="UP001595886">
    <property type="component" value="Unassembled WGS sequence"/>
</dbReference>
<proteinExistence type="predicted"/>
<keyword evidence="1" id="KW-0732">Signal</keyword>
<keyword evidence="3" id="KW-1185">Reference proteome</keyword>
<evidence type="ECO:0000313" key="3">
    <source>
        <dbReference type="Proteomes" id="UP001595886"/>
    </source>
</evidence>
<feature type="chain" id="PRO_5045928882" evidence="1">
    <location>
        <begin position="22"/>
        <end position="152"/>
    </location>
</feature>
<gene>
    <name evidence="2" type="ORF">ACFO6Q_02575</name>
</gene>
<accession>A0ABV9QPZ0</accession>
<dbReference type="Pfam" id="PF20101">
    <property type="entry name" value="DUF6491"/>
    <property type="match status" value="1"/>
</dbReference>
<organism evidence="2 3">
    <name type="scientific">Dokdonella ginsengisoli</name>
    <dbReference type="NCBI Taxonomy" id="363846"/>
    <lineage>
        <taxon>Bacteria</taxon>
        <taxon>Pseudomonadati</taxon>
        <taxon>Pseudomonadota</taxon>
        <taxon>Gammaproteobacteria</taxon>
        <taxon>Lysobacterales</taxon>
        <taxon>Rhodanobacteraceae</taxon>
        <taxon>Dokdonella</taxon>
    </lineage>
</organism>
<evidence type="ECO:0000313" key="2">
    <source>
        <dbReference type="EMBL" id="MFC4819191.1"/>
    </source>
</evidence>
<reference evidence="3" key="1">
    <citation type="journal article" date="2019" name="Int. J. Syst. Evol. Microbiol.">
        <title>The Global Catalogue of Microorganisms (GCM) 10K type strain sequencing project: providing services to taxonomists for standard genome sequencing and annotation.</title>
        <authorList>
            <consortium name="The Broad Institute Genomics Platform"/>
            <consortium name="The Broad Institute Genome Sequencing Center for Infectious Disease"/>
            <person name="Wu L."/>
            <person name="Ma J."/>
        </authorList>
    </citation>
    <scope>NUCLEOTIDE SEQUENCE [LARGE SCALE GENOMIC DNA]</scope>
    <source>
        <strain evidence="3">CCUG 30340</strain>
    </source>
</reference>
<name>A0ABV9QPZ0_9GAMM</name>
<evidence type="ECO:0000256" key="1">
    <source>
        <dbReference type="SAM" id="SignalP"/>
    </source>
</evidence>
<feature type="signal peptide" evidence="1">
    <location>
        <begin position="1"/>
        <end position="21"/>
    </location>
</feature>
<protein>
    <submittedName>
        <fullName evidence="2">DUF6491 family protein</fullName>
    </submittedName>
</protein>
<dbReference type="InterPro" id="IPR045500">
    <property type="entry name" value="DUF6491"/>
</dbReference>